<proteinExistence type="predicted"/>
<dbReference type="EMBL" id="CM000784">
    <property type="protein sequence ID" value="AQK89657.1"/>
    <property type="molecule type" value="Genomic_DNA"/>
</dbReference>
<dbReference type="InParanoid" id="A0A1D6FC81"/>
<protein>
    <submittedName>
        <fullName evidence="1">Uncharacterized protein</fullName>
    </submittedName>
</protein>
<accession>A0A1D6FC81</accession>
<reference evidence="1" key="1">
    <citation type="submission" date="2015-12" db="EMBL/GenBank/DDBJ databases">
        <title>Update maize B73 reference genome by single molecule sequencing technologies.</title>
        <authorList>
            <consortium name="Maize Genome Sequencing Project"/>
            <person name="Ware D."/>
        </authorList>
    </citation>
    <scope>NUCLEOTIDE SEQUENCE</scope>
    <source>
        <tissue evidence="1">Seedling</tissue>
    </source>
</reference>
<evidence type="ECO:0000313" key="1">
    <source>
        <dbReference type="EMBL" id="AQK89657.1"/>
    </source>
</evidence>
<organism evidence="1">
    <name type="scientific">Zea mays</name>
    <name type="common">Maize</name>
    <dbReference type="NCBI Taxonomy" id="4577"/>
    <lineage>
        <taxon>Eukaryota</taxon>
        <taxon>Viridiplantae</taxon>
        <taxon>Streptophyta</taxon>
        <taxon>Embryophyta</taxon>
        <taxon>Tracheophyta</taxon>
        <taxon>Spermatophyta</taxon>
        <taxon>Magnoliopsida</taxon>
        <taxon>Liliopsida</taxon>
        <taxon>Poales</taxon>
        <taxon>Poaceae</taxon>
        <taxon>PACMAD clade</taxon>
        <taxon>Panicoideae</taxon>
        <taxon>Andropogonodae</taxon>
        <taxon>Andropogoneae</taxon>
        <taxon>Tripsacinae</taxon>
        <taxon>Zea</taxon>
    </lineage>
</organism>
<sequence length="159" mass="17894">MIPYLQLIGLSRSWVQQRPQPGIHQSIGRPWWSSGSMKPKVVHLDYVLVDLYSILFLIPLIHTEFGRRRQDNVEVLFPESQVVGSDNPSSVAYNNDLASASSAITDSATLVEKAIAKLPVDVRAHATDSKIKAKSQDPGWKFGWWLDPTKKHFIRCISV</sequence>
<gene>
    <name evidence="1" type="ORF">ZEAMMB73_Zm00001d008362</name>
</gene>
<dbReference type="ExpressionAtlas" id="A0A1D6FC81">
    <property type="expression patterns" value="baseline and differential"/>
</dbReference>
<name>A0A1D6FC81_MAIZE</name>
<dbReference type="AlphaFoldDB" id="A0A1D6FC81"/>